<dbReference type="GO" id="GO:0005525">
    <property type="term" value="F:GTP binding"/>
    <property type="evidence" value="ECO:0007669"/>
    <property type="project" value="UniProtKB-KW"/>
</dbReference>
<dbReference type="PROSITE" id="PS00675">
    <property type="entry name" value="SIGMA54_INTERACT_1"/>
    <property type="match status" value="1"/>
</dbReference>
<evidence type="ECO:0000313" key="3">
    <source>
        <dbReference type="EMBL" id="KAH3820212.1"/>
    </source>
</evidence>
<evidence type="ECO:0000256" key="1">
    <source>
        <dbReference type="RuleBase" id="RU004560"/>
    </source>
</evidence>
<dbReference type="EMBL" id="JAIWYP010000005">
    <property type="protein sequence ID" value="KAH3820212.1"/>
    <property type="molecule type" value="Genomic_DNA"/>
</dbReference>
<dbReference type="InterPro" id="IPR003961">
    <property type="entry name" value="FN3_dom"/>
</dbReference>
<comment type="similarity">
    <text evidence="1">Belongs to the TRAFAC class TrmE-Era-EngA-EngB-Septin-like GTPase superfamily. Septin GTPase family.</text>
</comment>
<dbReference type="PANTHER" id="PTHR32046">
    <property type="entry name" value="G DOMAIN-CONTAINING PROTEIN"/>
    <property type="match status" value="1"/>
</dbReference>
<protein>
    <recommendedName>
        <fullName evidence="2">Fibronectin type-III domain-containing protein</fullName>
    </recommendedName>
</protein>
<dbReference type="Pfam" id="PF00735">
    <property type="entry name" value="Septin"/>
    <property type="match status" value="1"/>
</dbReference>
<reference evidence="3" key="2">
    <citation type="submission" date="2020-11" db="EMBL/GenBank/DDBJ databases">
        <authorList>
            <person name="McCartney M.A."/>
            <person name="Auch B."/>
            <person name="Kono T."/>
            <person name="Mallez S."/>
            <person name="Becker A."/>
            <person name="Gohl D.M."/>
            <person name="Silverstein K.A.T."/>
            <person name="Koren S."/>
            <person name="Bechman K.B."/>
            <person name="Herman A."/>
            <person name="Abrahante J.E."/>
            <person name="Garbe J."/>
        </authorList>
    </citation>
    <scope>NUCLEOTIDE SEQUENCE</scope>
    <source>
        <strain evidence="3">Duluth1</strain>
        <tissue evidence="3">Whole animal</tissue>
    </source>
</reference>
<dbReference type="InterPro" id="IPR013783">
    <property type="entry name" value="Ig-like_fold"/>
</dbReference>
<reference evidence="3" key="1">
    <citation type="journal article" date="2019" name="bioRxiv">
        <title>The Genome of the Zebra Mussel, Dreissena polymorpha: A Resource for Invasive Species Research.</title>
        <authorList>
            <person name="McCartney M.A."/>
            <person name="Auch B."/>
            <person name="Kono T."/>
            <person name="Mallez S."/>
            <person name="Zhang Y."/>
            <person name="Obille A."/>
            <person name="Becker A."/>
            <person name="Abrahante J.E."/>
            <person name="Garbe J."/>
            <person name="Badalamenti J.P."/>
            <person name="Herman A."/>
            <person name="Mangelson H."/>
            <person name="Liachko I."/>
            <person name="Sullivan S."/>
            <person name="Sone E.D."/>
            <person name="Koren S."/>
            <person name="Silverstein K.A.T."/>
            <person name="Beckman K.B."/>
            <person name="Gohl D.M."/>
        </authorList>
    </citation>
    <scope>NUCLEOTIDE SEQUENCE</scope>
    <source>
        <strain evidence="3">Duluth1</strain>
        <tissue evidence="3">Whole animal</tissue>
    </source>
</reference>
<dbReference type="Gene3D" id="3.40.50.300">
    <property type="entry name" value="P-loop containing nucleotide triphosphate hydrolases"/>
    <property type="match status" value="2"/>
</dbReference>
<dbReference type="InterPro" id="IPR036116">
    <property type="entry name" value="FN3_sf"/>
</dbReference>
<feature type="domain" description="Fibronectin type-III" evidence="2">
    <location>
        <begin position="34"/>
        <end position="126"/>
    </location>
</feature>
<name>A0A9D4GNR3_DREPO</name>
<evidence type="ECO:0000259" key="2">
    <source>
        <dbReference type="PROSITE" id="PS50853"/>
    </source>
</evidence>
<dbReference type="Proteomes" id="UP000828390">
    <property type="component" value="Unassembled WGS sequence"/>
</dbReference>
<dbReference type="Pfam" id="PF00041">
    <property type="entry name" value="fn3"/>
    <property type="match status" value="1"/>
</dbReference>
<keyword evidence="1" id="KW-0342">GTP-binding</keyword>
<keyword evidence="1" id="KW-0547">Nucleotide-binding</keyword>
<dbReference type="InterPro" id="IPR027417">
    <property type="entry name" value="P-loop_NTPase"/>
</dbReference>
<dbReference type="AlphaFoldDB" id="A0A9D4GNR3"/>
<dbReference type="CDD" id="cd00063">
    <property type="entry name" value="FN3"/>
    <property type="match status" value="1"/>
</dbReference>
<dbReference type="PANTHER" id="PTHR32046:SF14">
    <property type="match status" value="1"/>
</dbReference>
<evidence type="ECO:0000313" key="4">
    <source>
        <dbReference type="Proteomes" id="UP000828390"/>
    </source>
</evidence>
<comment type="caution">
    <text evidence="3">The sequence shown here is derived from an EMBL/GenBank/DDBJ whole genome shotgun (WGS) entry which is preliminary data.</text>
</comment>
<dbReference type="PROSITE" id="PS50853">
    <property type="entry name" value="FN3"/>
    <property type="match status" value="1"/>
</dbReference>
<gene>
    <name evidence="3" type="ORF">DPMN_121956</name>
</gene>
<dbReference type="Gene3D" id="2.60.40.10">
    <property type="entry name" value="Immunoglobulins"/>
    <property type="match status" value="1"/>
</dbReference>
<sequence>MKSSKLPMRGIYNDTCVNEALSTNSKSTQDDSQKPGQPQVTNVSFDTITLSWRSPEIFNTGDFFQIGYRDLDDSRWKVYVGEYHQSTHTLTNLKSNAKYVFRVRAVYSDIEGPYSDVSQVIETKSSPASRYIALCERIGTATPRRYRLKMQEVPSSKNEKAKSKKYQLGSCSTQNVKEKTMLLIGETGTGKSTLVDAIINYILGVNYDDNFRFTVNDEDLDRAQNQSMSQTEWITCFTIHPEEGSRLPYSLNIIDTPGFGDTRGIKRDQAIVEQIRQLFCARPPQGILTIDMVCCTLKAPDARLSTMQTYVFHSVMSLFGNDIKKNMCSIITFADSSSPPVLSALRDSGLPFGKHFTFNNTALFSDNTEAQKEGPSPRSFWEMGVRSFTSCFEHMKTMPERSLQLTQEVLNERRRLDATLERMQPIVEFGLTKISELKRQIQLFNDNKTRIEENKDFTYSETVYEHDIQDLPKGIHVTNCKHCNVTCHDNCVFADDKDKMNCSAMDPNGYCMKCEDHCIWSVHTNSPYLLTMKPVKKEQTFFRMKAEFDKAMGKSSNFKDLLNKLALDLKKIADDIEVNMETVNKCNTRLAEIALCPNPLTMTEHIDMMIHNEKTVKKDGWSDRIEALTNLRKRALVKADASKFQAEAGSHGVSGGSTNPDESQTERITCFTIHPEEGSRLLYSLNIIDTAGFGDIRGIERDQAIVERFRQLFCAKPPQGILTIDMVCCTLKAPDARLSTMLKYVFHSVMSFHGNDIKKNMIFSNNVC</sequence>
<dbReference type="SUPFAM" id="SSF52540">
    <property type="entry name" value="P-loop containing nucleoside triphosphate hydrolases"/>
    <property type="match status" value="1"/>
</dbReference>
<dbReference type="SUPFAM" id="SSF49265">
    <property type="entry name" value="Fibronectin type III"/>
    <property type="match status" value="1"/>
</dbReference>
<dbReference type="SMART" id="SM00060">
    <property type="entry name" value="FN3"/>
    <property type="match status" value="1"/>
</dbReference>
<keyword evidence="4" id="KW-1185">Reference proteome</keyword>
<organism evidence="3 4">
    <name type="scientific">Dreissena polymorpha</name>
    <name type="common">Zebra mussel</name>
    <name type="synonym">Mytilus polymorpha</name>
    <dbReference type="NCBI Taxonomy" id="45954"/>
    <lineage>
        <taxon>Eukaryota</taxon>
        <taxon>Metazoa</taxon>
        <taxon>Spiralia</taxon>
        <taxon>Lophotrochozoa</taxon>
        <taxon>Mollusca</taxon>
        <taxon>Bivalvia</taxon>
        <taxon>Autobranchia</taxon>
        <taxon>Heteroconchia</taxon>
        <taxon>Euheterodonta</taxon>
        <taxon>Imparidentia</taxon>
        <taxon>Neoheterodontei</taxon>
        <taxon>Myida</taxon>
        <taxon>Dreissenoidea</taxon>
        <taxon>Dreissenidae</taxon>
        <taxon>Dreissena</taxon>
    </lineage>
</organism>
<accession>A0A9D4GNR3</accession>
<proteinExistence type="inferred from homology"/>
<dbReference type="InterPro" id="IPR025662">
    <property type="entry name" value="Sigma_54_int_dom_ATP-bd_1"/>
</dbReference>
<dbReference type="InterPro" id="IPR030379">
    <property type="entry name" value="G_SEPTIN_dom"/>
</dbReference>